<evidence type="ECO:0008006" key="5">
    <source>
        <dbReference type="Google" id="ProtNLM"/>
    </source>
</evidence>
<name>A0A660LAL9_9ACTN</name>
<gene>
    <name evidence="3" type="ORF">C8N24_1946</name>
</gene>
<comment type="caution">
    <text evidence="3">The sequence shown here is derived from an EMBL/GenBank/DDBJ whole genome shotgun (WGS) entry which is preliminary data.</text>
</comment>
<dbReference type="InterPro" id="IPR013549">
    <property type="entry name" value="DUF1731"/>
</dbReference>
<dbReference type="Proteomes" id="UP000278962">
    <property type="component" value="Unassembled WGS sequence"/>
</dbReference>
<sequence>MRIVLAGGTGQVGHVLKREFADDDVVVIARSEGVRWDGRTLGDWVGALEGADALINLAGRSVDCRYTPANRRAIMASRLESTWALRDAIRACDVPPRVFLQSSTATIYADNRGPAWDESGRLGGDEDGVPDTWRFSIDVAKRWEEAAADAGVRTVLMRAAMVMSPDRGGVFDTLYGLARRGLGGPAAGGGQYVSWIHDQDFGRAVRRLVEDEAFAGPVNLSSPNPLPYGEFMRVLRDGRVGLPANRWMLEVGAFFMRTETELVLKSRRVVPGRLVNAGFGFAFPEWDAAARDLVSRRA</sequence>
<reference evidence="3 4" key="1">
    <citation type="submission" date="2018-10" db="EMBL/GenBank/DDBJ databases">
        <title>Genomic Encyclopedia of Archaeal and Bacterial Type Strains, Phase II (KMG-II): from individual species to whole genera.</title>
        <authorList>
            <person name="Goeker M."/>
        </authorList>
    </citation>
    <scope>NUCLEOTIDE SEQUENCE [LARGE SCALE GENOMIC DNA]</scope>
    <source>
        <strain evidence="3 4">DSM 14954</strain>
    </source>
</reference>
<dbReference type="InterPro" id="IPR001509">
    <property type="entry name" value="Epimerase_deHydtase"/>
</dbReference>
<feature type="domain" description="NAD-dependent epimerase/dehydratase" evidence="1">
    <location>
        <begin position="3"/>
        <end position="211"/>
    </location>
</feature>
<evidence type="ECO:0000313" key="3">
    <source>
        <dbReference type="EMBL" id="RKQ92107.1"/>
    </source>
</evidence>
<evidence type="ECO:0000313" key="4">
    <source>
        <dbReference type="Proteomes" id="UP000278962"/>
    </source>
</evidence>
<dbReference type="SUPFAM" id="SSF51735">
    <property type="entry name" value="NAD(P)-binding Rossmann-fold domains"/>
    <property type="match status" value="1"/>
</dbReference>
<feature type="domain" description="DUF1731" evidence="2">
    <location>
        <begin position="247"/>
        <end position="293"/>
    </location>
</feature>
<dbReference type="Gene3D" id="3.40.50.720">
    <property type="entry name" value="NAD(P)-binding Rossmann-like Domain"/>
    <property type="match status" value="1"/>
</dbReference>
<dbReference type="RefSeq" id="WP_121249835.1">
    <property type="nucleotide sequence ID" value="NZ_RBIL01000001.1"/>
</dbReference>
<dbReference type="PANTHER" id="PTHR11092">
    <property type="entry name" value="SUGAR NUCLEOTIDE EPIMERASE RELATED"/>
    <property type="match status" value="1"/>
</dbReference>
<evidence type="ECO:0000259" key="2">
    <source>
        <dbReference type="Pfam" id="PF08338"/>
    </source>
</evidence>
<organism evidence="3 4">
    <name type="scientific">Solirubrobacter pauli</name>
    <dbReference type="NCBI Taxonomy" id="166793"/>
    <lineage>
        <taxon>Bacteria</taxon>
        <taxon>Bacillati</taxon>
        <taxon>Actinomycetota</taxon>
        <taxon>Thermoleophilia</taxon>
        <taxon>Solirubrobacterales</taxon>
        <taxon>Solirubrobacteraceae</taxon>
        <taxon>Solirubrobacter</taxon>
    </lineage>
</organism>
<dbReference type="InterPro" id="IPR036291">
    <property type="entry name" value="NAD(P)-bd_dom_sf"/>
</dbReference>
<evidence type="ECO:0000259" key="1">
    <source>
        <dbReference type="Pfam" id="PF01370"/>
    </source>
</evidence>
<dbReference type="EMBL" id="RBIL01000001">
    <property type="protein sequence ID" value="RKQ92107.1"/>
    <property type="molecule type" value="Genomic_DNA"/>
</dbReference>
<keyword evidence="4" id="KW-1185">Reference proteome</keyword>
<proteinExistence type="predicted"/>
<dbReference type="AlphaFoldDB" id="A0A660LAL9"/>
<dbReference type="OrthoDB" id="9801773at2"/>
<dbReference type="PANTHER" id="PTHR11092:SF0">
    <property type="entry name" value="EPIMERASE FAMILY PROTEIN SDR39U1"/>
    <property type="match status" value="1"/>
</dbReference>
<dbReference type="Pfam" id="PF01370">
    <property type="entry name" value="Epimerase"/>
    <property type="match status" value="1"/>
</dbReference>
<dbReference type="Pfam" id="PF08338">
    <property type="entry name" value="DUF1731"/>
    <property type="match status" value="1"/>
</dbReference>
<accession>A0A660LAL9</accession>
<protein>
    <recommendedName>
        <fullName evidence="5">DUF1731 domain-containing protein</fullName>
    </recommendedName>
</protein>